<dbReference type="InterPro" id="IPR003370">
    <property type="entry name" value="Chromate_transpt"/>
</dbReference>
<dbReference type="EMBL" id="FOHV01000003">
    <property type="protein sequence ID" value="SES81136.1"/>
    <property type="molecule type" value="Genomic_DNA"/>
</dbReference>
<evidence type="ECO:0000256" key="5">
    <source>
        <dbReference type="ARBA" id="ARBA00022989"/>
    </source>
</evidence>
<evidence type="ECO:0000256" key="2">
    <source>
        <dbReference type="ARBA" id="ARBA00005262"/>
    </source>
</evidence>
<dbReference type="PANTHER" id="PTHR33567">
    <property type="entry name" value="CHROMATE ION TRANSPORTER (EUROFUNG)"/>
    <property type="match status" value="1"/>
</dbReference>
<name>A0A1H9ZHL5_9GAMM</name>
<dbReference type="RefSeq" id="WP_093317701.1">
    <property type="nucleotide sequence ID" value="NZ_FOHV01000003.1"/>
</dbReference>
<evidence type="ECO:0000313" key="9">
    <source>
        <dbReference type="Proteomes" id="UP000242642"/>
    </source>
</evidence>
<feature type="transmembrane region" description="Helical" evidence="7">
    <location>
        <begin position="169"/>
        <end position="188"/>
    </location>
</feature>
<evidence type="ECO:0000313" key="8">
    <source>
        <dbReference type="EMBL" id="SES81136.1"/>
    </source>
</evidence>
<evidence type="ECO:0000256" key="1">
    <source>
        <dbReference type="ARBA" id="ARBA00004651"/>
    </source>
</evidence>
<feature type="transmembrane region" description="Helical" evidence="7">
    <location>
        <begin position="268"/>
        <end position="290"/>
    </location>
</feature>
<dbReference type="STRING" id="1123402.SAMN02583745_00603"/>
<comment type="similarity">
    <text evidence="2">Belongs to the chromate ion transporter (CHR) (TC 2.A.51) family.</text>
</comment>
<feature type="transmembrane region" description="Helical" evidence="7">
    <location>
        <begin position="42"/>
        <end position="63"/>
    </location>
</feature>
<keyword evidence="4 7" id="KW-0812">Transmembrane</keyword>
<reference evidence="9" key="1">
    <citation type="submission" date="2016-10" db="EMBL/GenBank/DDBJ databases">
        <authorList>
            <person name="Varghese N."/>
            <person name="Submissions S."/>
        </authorList>
    </citation>
    <scope>NUCLEOTIDE SEQUENCE [LARGE SCALE GENOMIC DNA]</scope>
    <source>
        <strain evidence="9">DSM 18579</strain>
    </source>
</reference>
<protein>
    <submittedName>
        <fullName evidence="8">Chromate transporter</fullName>
    </submittedName>
</protein>
<proteinExistence type="inferred from homology"/>
<feature type="transmembrane region" description="Helical" evidence="7">
    <location>
        <begin position="416"/>
        <end position="436"/>
    </location>
</feature>
<evidence type="ECO:0000256" key="7">
    <source>
        <dbReference type="SAM" id="Phobius"/>
    </source>
</evidence>
<evidence type="ECO:0000256" key="3">
    <source>
        <dbReference type="ARBA" id="ARBA00022475"/>
    </source>
</evidence>
<dbReference type="PANTHER" id="PTHR33567:SF3">
    <property type="entry name" value="CHROMATE ION TRANSPORTER (EUROFUNG)"/>
    <property type="match status" value="1"/>
</dbReference>
<dbReference type="NCBIfam" id="TIGR00937">
    <property type="entry name" value="2A51"/>
    <property type="match status" value="1"/>
</dbReference>
<dbReference type="GO" id="GO:0015109">
    <property type="term" value="F:chromate transmembrane transporter activity"/>
    <property type="evidence" value="ECO:0007669"/>
    <property type="project" value="InterPro"/>
</dbReference>
<keyword evidence="3" id="KW-1003">Cell membrane</keyword>
<feature type="transmembrane region" description="Helical" evidence="7">
    <location>
        <begin position="233"/>
        <end position="253"/>
    </location>
</feature>
<dbReference type="AlphaFoldDB" id="A0A1H9ZHL5"/>
<feature type="transmembrane region" description="Helical" evidence="7">
    <location>
        <begin position="370"/>
        <end position="396"/>
    </location>
</feature>
<keyword evidence="6 7" id="KW-0472">Membrane</keyword>
<evidence type="ECO:0000256" key="4">
    <source>
        <dbReference type="ARBA" id="ARBA00022692"/>
    </source>
</evidence>
<dbReference type="PIRSF" id="PIRSF004810">
    <property type="entry name" value="ChrA"/>
    <property type="match status" value="1"/>
</dbReference>
<feature type="transmembrane region" description="Helical" evidence="7">
    <location>
        <begin position="333"/>
        <end position="358"/>
    </location>
</feature>
<dbReference type="GO" id="GO:0005886">
    <property type="term" value="C:plasma membrane"/>
    <property type="evidence" value="ECO:0007669"/>
    <property type="project" value="UniProtKB-SubCell"/>
</dbReference>
<dbReference type="Proteomes" id="UP000242642">
    <property type="component" value="Unassembled WGS sequence"/>
</dbReference>
<dbReference type="Pfam" id="PF02417">
    <property type="entry name" value="Chromate_transp"/>
    <property type="match status" value="2"/>
</dbReference>
<dbReference type="InterPro" id="IPR014047">
    <property type="entry name" value="Chr_Tranpt_l_chain"/>
</dbReference>
<feature type="transmembrane region" description="Helical" evidence="7">
    <location>
        <begin position="302"/>
        <end position="327"/>
    </location>
</feature>
<sequence length="439" mass="49241">MRYRVLYLIKFEDCYVENHAVENGLKGQTTINMMLKKQYYQVFAVFFKLGCISFGGPLAHIAFFHQVFVRDKKWLTDSAYSELVSLSHILPGASSSQVGMAIGYLKGGYFGAFIAWFAFTLPTAAVLILMALVIGNDFIEIPNGVIHCLKVMTVAIVAKALYEMASKMCRTNFTICLLFFGMAINLLFNYFIVQFATIMLSILIGFFYDLILREKSASIRPKHVILNFKQLSLKLGLIHLFAFVLGLCAFYLLMRLFNAPLFSILNQFYWVGSFVFGGGHSVLPLLHSYFVSEQWLSNDTFLVGYALTQAMPGPLFSFSAFIGASLQTPYPPILMAVLSLVVFFLPSYLFMLGALPFWQHLRSSPIVQSILISVNATVVGILFATLYRDIWTVAILEPKDLVLALGAYIALTNFKIPPWLVIIAPSGLIWISIILLETL</sequence>
<organism evidence="8 9">
    <name type="scientific">Thorsellia anophelis DSM 18579</name>
    <dbReference type="NCBI Taxonomy" id="1123402"/>
    <lineage>
        <taxon>Bacteria</taxon>
        <taxon>Pseudomonadati</taxon>
        <taxon>Pseudomonadota</taxon>
        <taxon>Gammaproteobacteria</taxon>
        <taxon>Enterobacterales</taxon>
        <taxon>Thorselliaceae</taxon>
        <taxon>Thorsellia</taxon>
    </lineage>
</organism>
<gene>
    <name evidence="8" type="ORF">SAMN02583745_00603</name>
</gene>
<evidence type="ECO:0000256" key="6">
    <source>
        <dbReference type="ARBA" id="ARBA00023136"/>
    </source>
</evidence>
<keyword evidence="5 7" id="KW-1133">Transmembrane helix</keyword>
<dbReference type="OrthoDB" id="8969999at2"/>
<comment type="subcellular location">
    <subcellularLocation>
        <location evidence="1">Cell membrane</location>
        <topology evidence="1">Multi-pass membrane protein</topology>
    </subcellularLocation>
</comment>
<keyword evidence="9" id="KW-1185">Reference proteome</keyword>
<feature type="transmembrane region" description="Helical" evidence="7">
    <location>
        <begin position="194"/>
        <end position="212"/>
    </location>
</feature>
<accession>A0A1H9ZHL5</accession>
<feature type="transmembrane region" description="Helical" evidence="7">
    <location>
        <begin position="112"/>
        <end position="135"/>
    </location>
</feature>